<dbReference type="GO" id="GO:0005874">
    <property type="term" value="C:microtubule"/>
    <property type="evidence" value="ECO:0007669"/>
    <property type="project" value="TreeGrafter"/>
</dbReference>
<dbReference type="FunFam" id="3.10.20.230:FF:000004">
    <property type="entry name" value="Doublecortin domain containing 2"/>
    <property type="match status" value="1"/>
</dbReference>
<keyword evidence="6" id="KW-0524">Neurogenesis</keyword>
<evidence type="ECO:0000256" key="9">
    <source>
        <dbReference type="ARBA" id="ARBA00037822"/>
    </source>
</evidence>
<organism evidence="15 16">
    <name type="scientific">Neolamprologus brichardi</name>
    <name type="common">Fairy cichlid</name>
    <name type="synonym">Lamprologus brichardi</name>
    <dbReference type="NCBI Taxonomy" id="32507"/>
    <lineage>
        <taxon>Eukaryota</taxon>
        <taxon>Metazoa</taxon>
        <taxon>Chordata</taxon>
        <taxon>Craniata</taxon>
        <taxon>Vertebrata</taxon>
        <taxon>Euteleostomi</taxon>
        <taxon>Actinopterygii</taxon>
        <taxon>Neopterygii</taxon>
        <taxon>Teleostei</taxon>
        <taxon>Neoteleostei</taxon>
        <taxon>Acanthomorphata</taxon>
        <taxon>Ovalentaria</taxon>
        <taxon>Cichlomorphae</taxon>
        <taxon>Cichliformes</taxon>
        <taxon>Cichlidae</taxon>
        <taxon>African cichlids</taxon>
        <taxon>Pseudocrenilabrinae</taxon>
        <taxon>Lamprologini</taxon>
        <taxon>Neolamprologus</taxon>
    </lineage>
</organism>
<dbReference type="GO" id="GO:0035556">
    <property type="term" value="P:intracellular signal transduction"/>
    <property type="evidence" value="ECO:0007669"/>
    <property type="project" value="InterPro"/>
</dbReference>
<keyword evidence="2" id="KW-0963">Cytoplasm</keyword>
<dbReference type="Ensembl" id="ENSNBRT00000012567.1">
    <property type="protein sequence ID" value="ENSNBRP00000012214.1"/>
    <property type="gene ID" value="ENSNBRG00000009546.1"/>
</dbReference>
<evidence type="ECO:0000256" key="2">
    <source>
        <dbReference type="ARBA" id="ARBA00022490"/>
    </source>
</evidence>
<dbReference type="OMA" id="INRAHTH"/>
<keyword evidence="16" id="KW-1185">Reference proteome</keyword>
<dbReference type="GO" id="GO:0001764">
    <property type="term" value="P:neuron migration"/>
    <property type="evidence" value="ECO:0007669"/>
    <property type="project" value="TreeGrafter"/>
</dbReference>
<dbReference type="InterPro" id="IPR036572">
    <property type="entry name" value="Doublecortin_dom_sf"/>
</dbReference>
<sequence>MSSERPNFLSQPVVKNVFMFRNGDPYYDARRIVINQKRVSNFETLLREVTGGIQAPFGAVRNIYTPRGGHKVDCLESLRSGEQYVAAGREKFKKLEFIVSARFLKPIKEPCTIFVVANGDILNSAVRLLVHQRILGQFDKILEMITEKMGLRVLGGVRSLFTYEGQQVTEGNQLESGQLYVAVGREKFKKLPYNDLLFTKPRGTRRVRGSFLLTKSDCYFLQGKSMVQSSDSGDGESPKASPPSHNKEHLSSIVREISQARLLSLKKIKSRQSLTPGASDNGNAKTRKRSQ</sequence>
<evidence type="ECO:0000256" key="13">
    <source>
        <dbReference type="SAM" id="MobiDB-lite"/>
    </source>
</evidence>
<keyword evidence="3" id="KW-0597">Phosphoprotein</keyword>
<evidence type="ECO:0000256" key="1">
    <source>
        <dbReference type="ARBA" id="ARBA00004430"/>
    </source>
</evidence>
<comment type="subunit">
    <text evidence="11">Interacts with DVL1, DVL2 and DVL3.</text>
</comment>
<evidence type="ECO:0000256" key="8">
    <source>
        <dbReference type="ARBA" id="ARBA00023273"/>
    </source>
</evidence>
<keyword evidence="8" id="KW-0966">Cell projection</keyword>
<dbReference type="GO" id="GO:0060271">
    <property type="term" value="P:cilium assembly"/>
    <property type="evidence" value="ECO:0007669"/>
    <property type="project" value="TreeGrafter"/>
</dbReference>
<keyword evidence="4" id="KW-0677">Repeat</keyword>
<protein>
    <recommendedName>
        <fullName evidence="12">Doublecortin domain-containing protein 2</fullName>
    </recommendedName>
</protein>
<dbReference type="GO" id="GO:0005930">
    <property type="term" value="C:axoneme"/>
    <property type="evidence" value="ECO:0007669"/>
    <property type="project" value="UniProtKB-SubCell"/>
</dbReference>
<feature type="region of interest" description="Disordered" evidence="13">
    <location>
        <begin position="227"/>
        <end position="253"/>
    </location>
</feature>
<dbReference type="PANTHER" id="PTHR23004">
    <property type="entry name" value="DOUBLECORTIN DOMAIN CONTAINING 2"/>
    <property type="match status" value="1"/>
</dbReference>
<dbReference type="GO" id="GO:0005815">
    <property type="term" value="C:microtubule organizing center"/>
    <property type="evidence" value="ECO:0007669"/>
    <property type="project" value="TreeGrafter"/>
</dbReference>
<evidence type="ECO:0000313" key="16">
    <source>
        <dbReference type="Proteomes" id="UP000261580"/>
    </source>
</evidence>
<evidence type="ECO:0000256" key="12">
    <source>
        <dbReference type="ARBA" id="ARBA00072980"/>
    </source>
</evidence>
<evidence type="ECO:0000256" key="5">
    <source>
        <dbReference type="ARBA" id="ARBA00022794"/>
    </source>
</evidence>
<evidence type="ECO:0000259" key="14">
    <source>
        <dbReference type="PROSITE" id="PS50309"/>
    </source>
</evidence>
<evidence type="ECO:0000313" key="15">
    <source>
        <dbReference type="Ensembl" id="ENSNBRP00000012214.1"/>
    </source>
</evidence>
<dbReference type="InterPro" id="IPR003533">
    <property type="entry name" value="Doublecortin_dom"/>
</dbReference>
<dbReference type="PROSITE" id="PS50309">
    <property type="entry name" value="DC"/>
    <property type="match status" value="2"/>
</dbReference>
<feature type="domain" description="Doublecortin" evidence="14">
    <location>
        <begin position="111"/>
        <end position="194"/>
    </location>
</feature>
<dbReference type="Proteomes" id="UP000261580">
    <property type="component" value="Unassembled WGS sequence"/>
</dbReference>
<dbReference type="GO" id="GO:1902017">
    <property type="term" value="P:regulation of cilium assembly"/>
    <property type="evidence" value="ECO:0007669"/>
    <property type="project" value="TreeGrafter"/>
</dbReference>
<dbReference type="Gene3D" id="3.10.20.230">
    <property type="entry name" value="Doublecortin domain"/>
    <property type="match status" value="2"/>
</dbReference>
<feature type="region of interest" description="Disordered" evidence="13">
    <location>
        <begin position="267"/>
        <end position="291"/>
    </location>
</feature>
<evidence type="ECO:0000256" key="10">
    <source>
        <dbReference type="ARBA" id="ARBA00057353"/>
    </source>
</evidence>
<dbReference type="GO" id="GO:0048813">
    <property type="term" value="P:dendrite morphogenesis"/>
    <property type="evidence" value="ECO:0007669"/>
    <property type="project" value="TreeGrafter"/>
</dbReference>
<keyword evidence="5" id="KW-0970">Cilium biogenesis/degradation</keyword>
<dbReference type="GeneTree" id="ENSGT00940000159377"/>
<dbReference type="SUPFAM" id="SSF89837">
    <property type="entry name" value="Doublecortin (DC)"/>
    <property type="match status" value="2"/>
</dbReference>
<reference evidence="15" key="1">
    <citation type="submission" date="2025-08" db="UniProtKB">
        <authorList>
            <consortium name="Ensembl"/>
        </authorList>
    </citation>
    <scope>IDENTIFICATION</scope>
</reference>
<name>A0A3Q4MJL3_NEOBR</name>
<accession>A0A3Q4MJL3</accession>
<feature type="domain" description="Doublecortin" evidence="14">
    <location>
        <begin position="15"/>
        <end position="98"/>
    </location>
</feature>
<feature type="compositionally biased region" description="Polar residues" evidence="13">
    <location>
        <begin position="271"/>
        <end position="284"/>
    </location>
</feature>
<dbReference type="SMART" id="SM00537">
    <property type="entry name" value="DCX"/>
    <property type="match status" value="2"/>
</dbReference>
<keyword evidence="7" id="KW-0206">Cytoskeleton</keyword>
<reference evidence="15" key="2">
    <citation type="submission" date="2025-09" db="UniProtKB">
        <authorList>
            <consortium name="Ensembl"/>
        </authorList>
    </citation>
    <scope>IDENTIFICATION</scope>
</reference>
<dbReference type="STRING" id="32507.ENSNBRP00000012214"/>
<evidence type="ECO:0000256" key="3">
    <source>
        <dbReference type="ARBA" id="ARBA00022553"/>
    </source>
</evidence>
<evidence type="ECO:0000256" key="4">
    <source>
        <dbReference type="ARBA" id="ARBA00022737"/>
    </source>
</evidence>
<dbReference type="PANTHER" id="PTHR23004:SF5">
    <property type="entry name" value="DOUBLECORTIN DOMAIN-CONTAINING PROTEIN 2"/>
    <property type="match status" value="1"/>
</dbReference>
<comment type="function">
    <text evidence="10">Protein that plays a role in the inhibition of canonical Wnt signaling pathway. May be involved in neuronal migration during development of the cerebral neocortex. Involved in the control of ciliogenesis and ciliary length.</text>
</comment>
<dbReference type="FunFam" id="3.10.20.230:FF:000005">
    <property type="entry name" value="Doublecortin domain containing 2"/>
    <property type="match status" value="1"/>
</dbReference>
<dbReference type="AlphaFoldDB" id="A0A3Q4MJL3"/>
<dbReference type="Pfam" id="PF03607">
    <property type="entry name" value="DCX"/>
    <property type="match status" value="2"/>
</dbReference>
<proteinExistence type="predicted"/>
<comment type="subcellular location">
    <subcellularLocation>
        <location evidence="9">Cell projection</location>
        <location evidence="9">Kinocilium</location>
    </subcellularLocation>
    <subcellularLocation>
        <location evidence="1">Cytoplasm</location>
        <location evidence="1">Cytoskeleton</location>
        <location evidence="1">Cilium axoneme</location>
    </subcellularLocation>
</comment>
<evidence type="ECO:0000256" key="7">
    <source>
        <dbReference type="ARBA" id="ARBA00023212"/>
    </source>
</evidence>
<evidence type="ECO:0000256" key="6">
    <source>
        <dbReference type="ARBA" id="ARBA00022902"/>
    </source>
</evidence>
<evidence type="ECO:0000256" key="11">
    <source>
        <dbReference type="ARBA" id="ARBA00066265"/>
    </source>
</evidence>
<dbReference type="GO" id="GO:0060091">
    <property type="term" value="C:kinocilium"/>
    <property type="evidence" value="ECO:0007669"/>
    <property type="project" value="UniProtKB-SubCell"/>
</dbReference>